<dbReference type="PANTHER" id="PTHR39966">
    <property type="entry name" value="BLL2471 PROTEIN-RELATED"/>
    <property type="match status" value="1"/>
</dbReference>
<dbReference type="AlphaFoldDB" id="A0A1W1CW61"/>
<protein>
    <recommendedName>
        <fullName evidence="1">Hemerythrin-like domain-containing protein</fullName>
    </recommendedName>
</protein>
<sequence length="146" mass="17064">MIISSYMRNEHRECDDLFTTAEKSVIDGNFEEAEKQFLLFANETLRHFKKEEETLFPTFEKISGNSEGPTMVMRHEHEQVRGLIGKMAGAVESKDRDAYLSMAESMMILLQQHNMKEEQMLYAMCDRMIPKDEKEKTLEDMKATEL</sequence>
<proteinExistence type="predicted"/>
<dbReference type="InterPro" id="IPR012312">
    <property type="entry name" value="Hemerythrin-like"/>
</dbReference>
<evidence type="ECO:0000259" key="1">
    <source>
        <dbReference type="Pfam" id="PF01814"/>
    </source>
</evidence>
<evidence type="ECO:0000313" key="2">
    <source>
        <dbReference type="EMBL" id="SFV70064.1"/>
    </source>
</evidence>
<reference evidence="2" key="1">
    <citation type="submission" date="2016-10" db="EMBL/GenBank/DDBJ databases">
        <authorList>
            <person name="de Groot N.N."/>
        </authorList>
    </citation>
    <scope>NUCLEOTIDE SEQUENCE</scope>
</reference>
<dbReference type="PANTHER" id="PTHR39966:SF3">
    <property type="entry name" value="DUF438 DOMAIN-CONTAINING PROTEIN"/>
    <property type="match status" value="1"/>
</dbReference>
<accession>A0A1W1CW61</accession>
<organism evidence="2">
    <name type="scientific">hydrothermal vent metagenome</name>
    <dbReference type="NCBI Taxonomy" id="652676"/>
    <lineage>
        <taxon>unclassified sequences</taxon>
        <taxon>metagenomes</taxon>
        <taxon>ecological metagenomes</taxon>
    </lineage>
</organism>
<dbReference type="EMBL" id="FPHN01000289">
    <property type="protein sequence ID" value="SFV70064.1"/>
    <property type="molecule type" value="Genomic_DNA"/>
</dbReference>
<gene>
    <name evidence="2" type="ORF">MNB_SV-14-597</name>
</gene>
<feature type="domain" description="Hemerythrin-like" evidence="1">
    <location>
        <begin position="5"/>
        <end position="125"/>
    </location>
</feature>
<dbReference type="Gene3D" id="1.20.120.520">
    <property type="entry name" value="nmb1532 protein domain like"/>
    <property type="match status" value="1"/>
</dbReference>
<dbReference type="GO" id="GO:0005886">
    <property type="term" value="C:plasma membrane"/>
    <property type="evidence" value="ECO:0007669"/>
    <property type="project" value="TreeGrafter"/>
</dbReference>
<name>A0A1W1CW61_9ZZZZ</name>
<dbReference type="Pfam" id="PF01814">
    <property type="entry name" value="Hemerythrin"/>
    <property type="match status" value="1"/>
</dbReference>